<evidence type="ECO:0000313" key="1">
    <source>
        <dbReference type="EMBL" id="MBC6110379.1"/>
    </source>
</evidence>
<dbReference type="EMBL" id="JACRYL010000006">
    <property type="protein sequence ID" value="MBC6110379.1"/>
    <property type="molecule type" value="Genomic_DNA"/>
</dbReference>
<dbReference type="RefSeq" id="WP_187070847.1">
    <property type="nucleotide sequence ID" value="NZ_JACRYL010000006.1"/>
</dbReference>
<keyword evidence="2" id="KW-1185">Reference proteome</keyword>
<organism evidence="1 2">
    <name type="scientific">Pedobacter fastidiosus</name>
    <dbReference type="NCBI Taxonomy" id="2765361"/>
    <lineage>
        <taxon>Bacteria</taxon>
        <taxon>Pseudomonadati</taxon>
        <taxon>Bacteroidota</taxon>
        <taxon>Sphingobacteriia</taxon>
        <taxon>Sphingobacteriales</taxon>
        <taxon>Sphingobacteriaceae</taxon>
        <taxon>Pedobacter</taxon>
    </lineage>
</organism>
<name>A0ABR7KQZ2_9SPHI</name>
<evidence type="ECO:0008006" key="3">
    <source>
        <dbReference type="Google" id="ProtNLM"/>
    </source>
</evidence>
<proteinExistence type="predicted"/>
<evidence type="ECO:0000313" key="2">
    <source>
        <dbReference type="Proteomes" id="UP000652755"/>
    </source>
</evidence>
<accession>A0ABR7KQZ2</accession>
<protein>
    <recommendedName>
        <fullName evidence="3">Addiction module component</fullName>
    </recommendedName>
</protein>
<sequence length="75" mass="9089">MELQVDIGFEQLVKLIKNMPEKQWLKLKQEVDEKLVKEKDREDYKKLLLSGPTFSDKQLEILIETRKSINEWREK</sequence>
<gene>
    <name evidence="1" type="ORF">H7U22_08080</name>
</gene>
<reference evidence="1 2" key="1">
    <citation type="submission" date="2020-08" db="EMBL/GenBank/DDBJ databases">
        <authorList>
            <person name="Sun Q."/>
            <person name="Inoue M."/>
        </authorList>
    </citation>
    <scope>NUCLEOTIDE SEQUENCE [LARGE SCALE GENOMIC DNA]</scope>
    <source>
        <strain evidence="1 2">CCM 8938</strain>
    </source>
</reference>
<comment type="caution">
    <text evidence="1">The sequence shown here is derived from an EMBL/GenBank/DDBJ whole genome shotgun (WGS) entry which is preliminary data.</text>
</comment>
<dbReference type="Proteomes" id="UP000652755">
    <property type="component" value="Unassembled WGS sequence"/>
</dbReference>